<accession>A0A158GJC8</accession>
<dbReference type="RefSeq" id="WP_062085414.1">
    <property type="nucleotide sequence ID" value="NZ_FCOK02000015.1"/>
</dbReference>
<dbReference type="InterPro" id="IPR008727">
    <property type="entry name" value="PAAR_motif"/>
</dbReference>
<dbReference type="OrthoDB" id="8565659at2"/>
<evidence type="ECO:0000313" key="2">
    <source>
        <dbReference type="Proteomes" id="UP000054683"/>
    </source>
</evidence>
<name>A0A158GJC8_9BURK</name>
<evidence type="ECO:0000313" key="1">
    <source>
        <dbReference type="EMBL" id="SAL32224.1"/>
    </source>
</evidence>
<dbReference type="CDD" id="cd14744">
    <property type="entry name" value="PAAR_CT_2"/>
    <property type="match status" value="1"/>
</dbReference>
<proteinExistence type="predicted"/>
<gene>
    <name evidence="1" type="ORF">AWB69_02784</name>
</gene>
<dbReference type="AlphaFoldDB" id="A0A158GJC8"/>
<sequence>MGKRAIIRAGDTTSHGGRVLEGTETANIDGKAIVGVGHMVLCPQCKGTFPILPDVLGRRYPHRIHDRDTAVEGMRTACGAVLIASQSTATIEDTGDGDPSHGTSAAAIAALPLAASPTLCLECLKAAAESGATTVMRG</sequence>
<dbReference type="Pfam" id="PF05488">
    <property type="entry name" value="PAAR_motif"/>
    <property type="match status" value="1"/>
</dbReference>
<reference evidence="1 2" key="1">
    <citation type="submission" date="2016-01" db="EMBL/GenBank/DDBJ databases">
        <authorList>
            <person name="Oliw E.H."/>
        </authorList>
    </citation>
    <scope>NUCLEOTIDE SEQUENCE [LARGE SCALE GENOMIC DNA]</scope>
    <source>
        <strain evidence="1">LMG 27134</strain>
    </source>
</reference>
<dbReference type="Proteomes" id="UP000054683">
    <property type="component" value="Unassembled WGS sequence"/>
</dbReference>
<organism evidence="1 2">
    <name type="scientific">Caballeronia udeis</name>
    <dbReference type="NCBI Taxonomy" id="1232866"/>
    <lineage>
        <taxon>Bacteria</taxon>
        <taxon>Pseudomonadati</taxon>
        <taxon>Pseudomonadota</taxon>
        <taxon>Betaproteobacteria</taxon>
        <taxon>Burkholderiales</taxon>
        <taxon>Burkholderiaceae</taxon>
        <taxon>Caballeronia</taxon>
    </lineage>
</organism>
<dbReference type="EMBL" id="FCOK02000015">
    <property type="protein sequence ID" value="SAL32224.1"/>
    <property type="molecule type" value="Genomic_DNA"/>
</dbReference>
<protein>
    <submittedName>
        <fullName evidence="1">PAAR motif-containing protein</fullName>
    </submittedName>
</protein>